<protein>
    <submittedName>
        <fullName evidence="1">Uncharacterized protein</fullName>
    </submittedName>
</protein>
<organism evidence="1">
    <name type="scientific">Arundo donax</name>
    <name type="common">Giant reed</name>
    <name type="synonym">Donax arundinaceus</name>
    <dbReference type="NCBI Taxonomy" id="35708"/>
    <lineage>
        <taxon>Eukaryota</taxon>
        <taxon>Viridiplantae</taxon>
        <taxon>Streptophyta</taxon>
        <taxon>Embryophyta</taxon>
        <taxon>Tracheophyta</taxon>
        <taxon>Spermatophyta</taxon>
        <taxon>Magnoliopsida</taxon>
        <taxon>Liliopsida</taxon>
        <taxon>Poales</taxon>
        <taxon>Poaceae</taxon>
        <taxon>PACMAD clade</taxon>
        <taxon>Arundinoideae</taxon>
        <taxon>Arundineae</taxon>
        <taxon>Arundo</taxon>
    </lineage>
</organism>
<dbReference type="AlphaFoldDB" id="A0A0A8YVF3"/>
<proteinExistence type="predicted"/>
<sequence>MPLHNLDKIELVSITLHSLKCENNYQRKYDGVLTMSLHGKKKKQQLLQCRPVPLSRKAKSNENFSYYKLIN</sequence>
<evidence type="ECO:0000313" key="1">
    <source>
        <dbReference type="EMBL" id="JAD30571.1"/>
    </source>
</evidence>
<reference evidence="1" key="1">
    <citation type="submission" date="2014-09" db="EMBL/GenBank/DDBJ databases">
        <authorList>
            <person name="Magalhaes I.L.F."/>
            <person name="Oliveira U."/>
            <person name="Santos F.R."/>
            <person name="Vidigal T.H.D.A."/>
            <person name="Brescovit A.D."/>
            <person name="Santos A.J."/>
        </authorList>
    </citation>
    <scope>NUCLEOTIDE SEQUENCE</scope>
    <source>
        <tissue evidence="1">Shoot tissue taken approximately 20 cm above the soil surface</tissue>
    </source>
</reference>
<name>A0A0A8YVF3_ARUDO</name>
<reference evidence="1" key="2">
    <citation type="journal article" date="2015" name="Data Brief">
        <title>Shoot transcriptome of the giant reed, Arundo donax.</title>
        <authorList>
            <person name="Barrero R.A."/>
            <person name="Guerrero F.D."/>
            <person name="Moolhuijzen P."/>
            <person name="Goolsby J.A."/>
            <person name="Tidwell J."/>
            <person name="Bellgard S.E."/>
            <person name="Bellgard M.I."/>
        </authorList>
    </citation>
    <scope>NUCLEOTIDE SEQUENCE</scope>
    <source>
        <tissue evidence="1">Shoot tissue taken approximately 20 cm above the soil surface</tissue>
    </source>
</reference>
<accession>A0A0A8YVF3</accession>
<dbReference type="EMBL" id="GBRH01267324">
    <property type="protein sequence ID" value="JAD30571.1"/>
    <property type="molecule type" value="Transcribed_RNA"/>
</dbReference>